<dbReference type="EMBL" id="JAQIZT010000015">
    <property type="protein sequence ID" value="KAJ6969441.1"/>
    <property type="molecule type" value="Genomic_DNA"/>
</dbReference>
<evidence type="ECO:0000313" key="1">
    <source>
        <dbReference type="EMBL" id="KAJ6969441.1"/>
    </source>
</evidence>
<name>A0AAD6PVT9_9ROSI</name>
<accession>A0AAD6PVT9</accession>
<sequence length="65" mass="7638">MYLEWLKDIQVHADEGGTLKTRRCHEQPCFQVYDIYDDLISRRVHSSDAREICRKHVHVHCNGAG</sequence>
<protein>
    <submittedName>
        <fullName evidence="1">Uncharacterized protein</fullName>
    </submittedName>
</protein>
<gene>
    <name evidence="1" type="ORF">NC653_034080</name>
</gene>
<reference evidence="1" key="1">
    <citation type="journal article" date="2023" name="Mol. Ecol. Resour.">
        <title>Chromosome-level genome assembly of a triploid poplar Populus alba 'Berolinensis'.</title>
        <authorList>
            <person name="Chen S."/>
            <person name="Yu Y."/>
            <person name="Wang X."/>
            <person name="Wang S."/>
            <person name="Zhang T."/>
            <person name="Zhou Y."/>
            <person name="He R."/>
            <person name="Meng N."/>
            <person name="Wang Y."/>
            <person name="Liu W."/>
            <person name="Liu Z."/>
            <person name="Liu J."/>
            <person name="Guo Q."/>
            <person name="Huang H."/>
            <person name="Sederoff R.R."/>
            <person name="Wang G."/>
            <person name="Qu G."/>
            <person name="Chen S."/>
        </authorList>
    </citation>
    <scope>NUCLEOTIDE SEQUENCE</scope>
    <source>
        <strain evidence="1">SC-2020</strain>
    </source>
</reference>
<organism evidence="1 2">
    <name type="scientific">Populus alba x Populus x berolinensis</name>
    <dbReference type="NCBI Taxonomy" id="444605"/>
    <lineage>
        <taxon>Eukaryota</taxon>
        <taxon>Viridiplantae</taxon>
        <taxon>Streptophyta</taxon>
        <taxon>Embryophyta</taxon>
        <taxon>Tracheophyta</taxon>
        <taxon>Spermatophyta</taxon>
        <taxon>Magnoliopsida</taxon>
        <taxon>eudicotyledons</taxon>
        <taxon>Gunneridae</taxon>
        <taxon>Pentapetalae</taxon>
        <taxon>rosids</taxon>
        <taxon>fabids</taxon>
        <taxon>Malpighiales</taxon>
        <taxon>Salicaceae</taxon>
        <taxon>Saliceae</taxon>
        <taxon>Populus</taxon>
    </lineage>
</organism>
<dbReference type="AlphaFoldDB" id="A0AAD6PVT9"/>
<evidence type="ECO:0000313" key="2">
    <source>
        <dbReference type="Proteomes" id="UP001164929"/>
    </source>
</evidence>
<keyword evidence="2" id="KW-1185">Reference proteome</keyword>
<dbReference type="Proteomes" id="UP001164929">
    <property type="component" value="Chromosome 15"/>
</dbReference>
<proteinExistence type="predicted"/>
<comment type="caution">
    <text evidence="1">The sequence shown here is derived from an EMBL/GenBank/DDBJ whole genome shotgun (WGS) entry which is preliminary data.</text>
</comment>